<sequence>MEMQVVTNTQSQGIHNISKETLINWLQETLCPEMKDIGELGSGTDLCLGMEILFPGSLSLRKVRIGGLTDYDKYHNFKCLQCIFNELGIIKNIPMENMMRMTFKDNFYFGRWFKLFFEANYVGQPYSISKLRSKCQVRNFVDIGNKSNRKLGNIHDRTIGRLKLPMALTMKLRTDITGSRKLQMEKRKLHQRIIEKYHMDSKCPSLLLTRQPSRNSLIKPLLDLNPSESLNIIEENMKKPVSSRSASKSYQALPGASPFKKERKRNKKGSASLSVSAIETQSRSPQCETSKSPTLKDGTRTAQTGDMGLTPAQKDDSILRKIRALTRSTVYLTSPLDVYPDSSSSFLPEPCFTTHRTAILTGSLAISLLHFVVISFLNTTFLKKL</sequence>
<reference evidence="4" key="1">
    <citation type="submission" date="2015-07" db="EMBL/GenBank/DDBJ databases">
        <title>MeaNS - Measles Nucleotide Surveillance Program.</title>
        <authorList>
            <person name="Tran T."/>
            <person name="Druce J."/>
        </authorList>
    </citation>
    <scope>NUCLEOTIDE SEQUENCE</scope>
    <source>
        <strain evidence="4">UCB-OBI-ISO-001</strain>
        <tissue evidence="4">Gonad</tissue>
    </source>
</reference>
<name>A0A0L8FYB7_OCTBM</name>
<gene>
    <name evidence="4" type="ORF">OCBIM_22004190mg</name>
</gene>
<dbReference type="STRING" id="37653.A0A0L8FYB7"/>
<keyword evidence="2" id="KW-1133">Transmembrane helix</keyword>
<dbReference type="GO" id="GO:0008017">
    <property type="term" value="F:microtubule binding"/>
    <property type="evidence" value="ECO:0007669"/>
    <property type="project" value="InterPro"/>
</dbReference>
<dbReference type="AlphaFoldDB" id="A0A0L8FYB7"/>
<evidence type="ECO:0000256" key="2">
    <source>
        <dbReference type="SAM" id="Phobius"/>
    </source>
</evidence>
<proteinExistence type="predicted"/>
<dbReference type="KEGG" id="obi:106880377"/>
<evidence type="ECO:0000259" key="3">
    <source>
        <dbReference type="PROSITE" id="PS50021"/>
    </source>
</evidence>
<dbReference type="Gene3D" id="1.10.418.10">
    <property type="entry name" value="Calponin-like domain"/>
    <property type="match status" value="1"/>
</dbReference>
<accession>A0A0L8FYB7</accession>
<evidence type="ECO:0000256" key="1">
    <source>
        <dbReference type="SAM" id="MobiDB-lite"/>
    </source>
</evidence>
<organism evidence="4">
    <name type="scientific">Octopus bimaculoides</name>
    <name type="common">California two-spotted octopus</name>
    <dbReference type="NCBI Taxonomy" id="37653"/>
    <lineage>
        <taxon>Eukaryota</taxon>
        <taxon>Metazoa</taxon>
        <taxon>Spiralia</taxon>
        <taxon>Lophotrochozoa</taxon>
        <taxon>Mollusca</taxon>
        <taxon>Cephalopoda</taxon>
        <taxon>Coleoidea</taxon>
        <taxon>Octopodiformes</taxon>
        <taxon>Octopoda</taxon>
        <taxon>Incirrata</taxon>
        <taxon>Octopodidae</taxon>
        <taxon>Octopus</taxon>
    </lineage>
</organism>
<dbReference type="InterPro" id="IPR036872">
    <property type="entry name" value="CH_dom_sf"/>
</dbReference>
<dbReference type="EMBL" id="KQ425220">
    <property type="protein sequence ID" value="KOF69747.1"/>
    <property type="molecule type" value="Genomic_DNA"/>
</dbReference>
<keyword evidence="2" id="KW-0812">Transmembrane</keyword>
<protein>
    <recommendedName>
        <fullName evidence="3">Calponin-homology (CH) domain-containing protein</fullName>
    </recommendedName>
</protein>
<dbReference type="InterPro" id="IPR027328">
    <property type="entry name" value="MAPRE"/>
</dbReference>
<feature type="domain" description="Calponin-homology (CH)" evidence="3">
    <location>
        <begin position="16"/>
        <end position="118"/>
    </location>
</feature>
<dbReference type="OrthoDB" id="2119228at2759"/>
<feature type="transmembrane region" description="Helical" evidence="2">
    <location>
        <begin position="358"/>
        <end position="377"/>
    </location>
</feature>
<dbReference type="SUPFAM" id="SSF47576">
    <property type="entry name" value="Calponin-homology domain, CH-domain"/>
    <property type="match status" value="1"/>
</dbReference>
<dbReference type="InterPro" id="IPR001715">
    <property type="entry name" value="CH_dom"/>
</dbReference>
<dbReference type="PANTHER" id="PTHR10623">
    <property type="entry name" value="MICROTUBULE-ASSOCIATED PROTEIN RP/EB FAMILY MEMBER"/>
    <property type="match status" value="1"/>
</dbReference>
<evidence type="ECO:0000313" key="4">
    <source>
        <dbReference type="EMBL" id="KOF69747.1"/>
    </source>
</evidence>
<feature type="region of interest" description="Disordered" evidence="1">
    <location>
        <begin position="238"/>
        <end position="312"/>
    </location>
</feature>
<feature type="compositionally biased region" description="Polar residues" evidence="1">
    <location>
        <begin position="269"/>
        <end position="293"/>
    </location>
</feature>
<keyword evidence="2" id="KW-0472">Membrane</keyword>
<dbReference type="PROSITE" id="PS50021">
    <property type="entry name" value="CH"/>
    <property type="match status" value="1"/>
</dbReference>